<feature type="compositionally biased region" description="Basic residues" evidence="3">
    <location>
        <begin position="11"/>
        <end position="22"/>
    </location>
</feature>
<feature type="compositionally biased region" description="Basic and acidic residues" evidence="3">
    <location>
        <begin position="1099"/>
        <end position="1109"/>
    </location>
</feature>
<proteinExistence type="predicted"/>
<evidence type="ECO:0000259" key="5">
    <source>
        <dbReference type="Pfam" id="PF22600"/>
    </source>
</evidence>
<evidence type="ECO:0000256" key="1">
    <source>
        <dbReference type="ARBA" id="ARBA00022723"/>
    </source>
</evidence>
<feature type="compositionally biased region" description="Basic and acidic residues" evidence="3">
    <location>
        <begin position="1135"/>
        <end position="1145"/>
    </location>
</feature>
<feature type="compositionally biased region" description="Low complexity" evidence="3">
    <location>
        <begin position="64"/>
        <end position="104"/>
    </location>
</feature>
<feature type="compositionally biased region" description="Low complexity" evidence="3">
    <location>
        <begin position="736"/>
        <end position="748"/>
    </location>
</feature>
<sequence>MALLRREGVKGRRTKAKKKKKAGGAACGGRDGETLRRDAPSSKPVPHTDNHRGRFVEERKNPQADSASGSAVSAGSPSFQVPPSLSCASLLSSPASPFSDSPSAAERERPAPSTPTDGDREIFAGRRDEEFLGADGYFVEEDLEKTQKQLVTNNKIRGLLQSFRSSASRRTTANAAASSASSASSSCCFFDDYPRVEEDESEEGSGRRSVSPGVSASRDADAAVTDSGAPSRKRARGGGEELDDARQKTRKKGETGRRDSCARDAEAWNGEEVREEATHGEKSEGSRKREESSSRSNAPTWLRADPSREKLDFFHRLHEECVDFLQWIDATEEEQRNRAKVLARVTAVSRLLWPNCVVCPFGSSYTNLALPHADLDICIFINSDPPLLEEFRELAAVDSAKEIAESAASAQAASYRRFGALAEKVMAEASRSTETFGYGSSFRRKKEEDACHLRRLAAVLSACTVSLPSQDAPSSSAPNRRESPRRRDSPLVTDLQLILEARVPICRFVDTETNLPVDISLDQPSAVLTSLYIRLQLLRFPLLRPLMLLNKTALKLWRLNEPFKGGVGSYLLFVMTLSFLQLNPRLYDRRMSQRYSLGHALFEFLHHYGVDFHYPTVGLSVRDKGRLFPKERRRWQYGQDRNWSEGGRQFAFSTEFDRFLLAAESPLESTRDIGRGAYQMPQVRSAWRSAYARMASRLREETSSASLLSSIRDDSLLSALISPTVFADRPAPPPSQSDLSSLRGSVSLSRKDAESERGEDENASEQENGTRDSEEEAVPVGRRKLQDLSFGPLPASSEFKSVCGLRAVLTQPRREDLETEKRRLEACLLSSGTRGASDLVRVGERNKRGLKRLKKKLQQLEKEQRRLERQGRNSFGASGRARQNTQVFFEADSDAERNDDESEAEAESALKASTPVKEETVLRSSSKQRTLEEDWRANASNPSAPALVSLLSSSSSESGDDAPSVSARLGRAGRRGSSGLRRAEASLAASDDRSESCSPRKRSGVENRSSTGLALLACRSRSGASGSSIASSGTESESEVPNESSRAPRATCGASLRASRPRASPQSVTRESGPSGEPFSRTSHEAEAIVLSSSDASEAEERNEKFEKRKSVHSALRGDAGGLTNGETFNGAGAESERTQRRSDSAEESGELEGEARSDSEKEEPETPASRALKAGARVRVAEFRSFDLGSKEAEETAGNVLTHLARRTAVGRGWEDGSSE</sequence>
<dbReference type="InterPro" id="IPR045862">
    <property type="entry name" value="Trf4-like"/>
</dbReference>
<feature type="region of interest" description="Disordered" evidence="3">
    <location>
        <begin position="1"/>
        <end position="126"/>
    </location>
</feature>
<dbReference type="Gene3D" id="1.10.1410.10">
    <property type="match status" value="1"/>
</dbReference>
<keyword evidence="6" id="KW-0808">Transferase</keyword>
<keyword evidence="6" id="KW-0239">DNA-directed DNA polymerase</keyword>
<feature type="compositionally biased region" description="Low complexity" evidence="3">
    <location>
        <begin position="937"/>
        <end position="980"/>
    </location>
</feature>
<evidence type="ECO:0000313" key="7">
    <source>
        <dbReference type="Proteomes" id="UP000557509"/>
    </source>
</evidence>
<feature type="compositionally biased region" description="Basic and acidic residues" evidence="3">
    <location>
        <begin position="30"/>
        <end position="62"/>
    </location>
</feature>
<protein>
    <submittedName>
        <fullName evidence="6">DNA-directed DNA polymerase</fullName>
    </submittedName>
</protein>
<feature type="compositionally biased region" description="Acidic residues" evidence="3">
    <location>
        <begin position="891"/>
        <end position="906"/>
    </location>
</feature>
<feature type="region of interest" description="Disordered" evidence="3">
    <location>
        <begin position="467"/>
        <end position="489"/>
    </location>
</feature>
<dbReference type="Proteomes" id="UP000557509">
    <property type="component" value="Unassembled WGS sequence"/>
</dbReference>
<accession>A0A7J6K8U9</accession>
<dbReference type="AlphaFoldDB" id="A0A7J6K8U9"/>
<feature type="compositionally biased region" description="Polar residues" evidence="3">
    <location>
        <begin position="873"/>
        <end position="887"/>
    </location>
</feature>
<dbReference type="EMBL" id="JAAUHK010000191">
    <property type="protein sequence ID" value="KAF4643883.1"/>
    <property type="molecule type" value="Genomic_DNA"/>
</dbReference>
<feature type="compositionally biased region" description="Polar residues" evidence="3">
    <location>
        <begin position="467"/>
        <end position="478"/>
    </location>
</feature>
<dbReference type="Gene3D" id="3.30.460.10">
    <property type="entry name" value="Beta Polymerase, domain 2"/>
    <property type="match status" value="1"/>
</dbReference>
<dbReference type="PANTHER" id="PTHR23092:SF15">
    <property type="entry name" value="INACTIVE NON-CANONICAL POLY(A) RNA POLYMERASE PROTEIN TRF4-2-RELATED"/>
    <property type="match status" value="1"/>
</dbReference>
<dbReference type="CDD" id="cd05402">
    <property type="entry name" value="NT_PAP_TUTase"/>
    <property type="match status" value="1"/>
</dbReference>
<keyword evidence="6" id="KW-0548">Nucleotidyltransferase</keyword>
<dbReference type="SUPFAM" id="SSF81631">
    <property type="entry name" value="PAP/OAS1 substrate-binding domain"/>
    <property type="match status" value="1"/>
</dbReference>
<evidence type="ECO:0000313" key="6">
    <source>
        <dbReference type="EMBL" id="KAF4643883.1"/>
    </source>
</evidence>
<name>A0A7J6K8U9_TOXGO</name>
<feature type="compositionally biased region" description="Basic and acidic residues" evidence="3">
    <location>
        <begin position="861"/>
        <end position="871"/>
    </location>
</feature>
<dbReference type="GO" id="GO:0005730">
    <property type="term" value="C:nucleolus"/>
    <property type="evidence" value="ECO:0007669"/>
    <property type="project" value="TreeGrafter"/>
</dbReference>
<dbReference type="InterPro" id="IPR054708">
    <property type="entry name" value="MTPAP-like_central"/>
</dbReference>
<dbReference type="PANTHER" id="PTHR23092">
    <property type="entry name" value="POLY(A) RNA POLYMERASE"/>
    <property type="match status" value="1"/>
</dbReference>
<reference evidence="6 7" key="1">
    <citation type="submission" date="2020-03" db="EMBL/GenBank/DDBJ databases">
        <title>Genome sequence of Toxoplasma gondii RH-88 strain.</title>
        <authorList>
            <person name="Lorenzi H.A."/>
            <person name="Venepally P."/>
            <person name="Rozenberg A."/>
            <person name="Sibley D."/>
        </authorList>
    </citation>
    <scope>NUCLEOTIDE SEQUENCE [LARGE SCALE GENOMIC DNA]</scope>
    <source>
        <strain evidence="6 7">RH-88</strain>
    </source>
</reference>
<feature type="domain" description="Poly(A) RNA polymerase mitochondrial-like central palm" evidence="5">
    <location>
        <begin position="317"/>
        <end position="407"/>
    </location>
</feature>
<evidence type="ECO:0000256" key="3">
    <source>
        <dbReference type="SAM" id="MobiDB-lite"/>
    </source>
</evidence>
<comment type="caution">
    <text evidence="6">The sequence shown here is derived from an EMBL/GenBank/DDBJ whole genome shotgun (WGS) entry which is preliminary data.</text>
</comment>
<dbReference type="GO" id="GO:0031499">
    <property type="term" value="C:TRAMP complex"/>
    <property type="evidence" value="ECO:0007669"/>
    <property type="project" value="TreeGrafter"/>
</dbReference>
<feature type="region of interest" description="Disordered" evidence="3">
    <location>
        <begin position="163"/>
        <end position="301"/>
    </location>
</feature>
<feature type="compositionally biased region" description="Basic and acidic residues" evidence="3">
    <location>
        <begin position="117"/>
        <end position="126"/>
    </location>
</feature>
<organism evidence="6 7">
    <name type="scientific">Toxoplasma gondii</name>
    <dbReference type="NCBI Taxonomy" id="5811"/>
    <lineage>
        <taxon>Eukaryota</taxon>
        <taxon>Sar</taxon>
        <taxon>Alveolata</taxon>
        <taxon>Apicomplexa</taxon>
        <taxon>Conoidasida</taxon>
        <taxon>Coccidia</taxon>
        <taxon>Eucoccidiorida</taxon>
        <taxon>Eimeriorina</taxon>
        <taxon>Sarcocystidae</taxon>
        <taxon>Toxoplasma</taxon>
    </lineage>
</organism>
<dbReference type="GO" id="GO:0046872">
    <property type="term" value="F:metal ion binding"/>
    <property type="evidence" value="ECO:0007669"/>
    <property type="project" value="UniProtKB-KW"/>
</dbReference>
<feature type="domain" description="Poly(A) RNA polymerase mitochondrial-like central palm" evidence="5">
    <location>
        <begin position="488"/>
        <end position="533"/>
    </location>
</feature>
<gene>
    <name evidence="6" type="ORF">TGRH88_026390</name>
</gene>
<dbReference type="Pfam" id="PF03828">
    <property type="entry name" value="PAP_assoc"/>
    <property type="match status" value="1"/>
</dbReference>
<feature type="domain" description="PAP-associated" evidence="4">
    <location>
        <begin position="596"/>
        <end position="643"/>
    </location>
</feature>
<dbReference type="GO" id="GO:1990817">
    <property type="term" value="F:poly(A) RNA polymerase activity"/>
    <property type="evidence" value="ECO:0007669"/>
    <property type="project" value="InterPro"/>
</dbReference>
<dbReference type="GO" id="GO:0031123">
    <property type="term" value="P:RNA 3'-end processing"/>
    <property type="evidence" value="ECO:0007669"/>
    <property type="project" value="TreeGrafter"/>
</dbReference>
<dbReference type="GO" id="GO:0003729">
    <property type="term" value="F:mRNA binding"/>
    <property type="evidence" value="ECO:0007669"/>
    <property type="project" value="TreeGrafter"/>
</dbReference>
<dbReference type="GO" id="GO:0003887">
    <property type="term" value="F:DNA-directed DNA polymerase activity"/>
    <property type="evidence" value="ECO:0007669"/>
    <property type="project" value="UniProtKB-KW"/>
</dbReference>
<dbReference type="Pfam" id="PF22600">
    <property type="entry name" value="MTPAP-like_central"/>
    <property type="match status" value="2"/>
</dbReference>
<dbReference type="InterPro" id="IPR043519">
    <property type="entry name" value="NT_sf"/>
</dbReference>
<keyword evidence="7" id="KW-1185">Reference proteome</keyword>
<evidence type="ECO:0000256" key="2">
    <source>
        <dbReference type="ARBA" id="ARBA00022842"/>
    </source>
</evidence>
<feature type="compositionally biased region" description="Basic and acidic residues" evidence="3">
    <location>
        <begin position="244"/>
        <end position="293"/>
    </location>
</feature>
<feature type="compositionally biased region" description="Basic and acidic residues" evidence="3">
    <location>
        <begin position="1"/>
        <end position="10"/>
    </location>
</feature>
<feature type="compositionally biased region" description="Low complexity" evidence="3">
    <location>
        <begin position="164"/>
        <end position="186"/>
    </location>
</feature>
<keyword evidence="1" id="KW-0479">Metal-binding</keyword>
<feature type="compositionally biased region" description="Basic and acidic residues" evidence="3">
    <location>
        <begin position="479"/>
        <end position="489"/>
    </location>
</feature>
<dbReference type="VEuPathDB" id="ToxoDB:TGME49_285540"/>
<feature type="compositionally biased region" description="Low complexity" evidence="3">
    <location>
        <begin position="1019"/>
        <end position="1035"/>
    </location>
</feature>
<dbReference type="GO" id="GO:0043634">
    <property type="term" value="P:polyadenylation-dependent ncRNA catabolic process"/>
    <property type="evidence" value="ECO:0007669"/>
    <property type="project" value="TreeGrafter"/>
</dbReference>
<feature type="region of interest" description="Disordered" evidence="3">
    <location>
        <begin position="861"/>
        <end position="1177"/>
    </location>
</feature>
<dbReference type="InterPro" id="IPR002058">
    <property type="entry name" value="PAP_assoc"/>
</dbReference>
<keyword evidence="2" id="KW-0460">Magnesium</keyword>
<dbReference type="SUPFAM" id="SSF81301">
    <property type="entry name" value="Nucleotidyltransferase"/>
    <property type="match status" value="1"/>
</dbReference>
<feature type="region of interest" description="Disordered" evidence="3">
    <location>
        <begin position="726"/>
        <end position="781"/>
    </location>
</feature>
<evidence type="ECO:0000259" key="4">
    <source>
        <dbReference type="Pfam" id="PF03828"/>
    </source>
</evidence>